<dbReference type="HOGENOM" id="CLU_072561_0_0_9"/>
<dbReference type="SUPFAM" id="SSF117856">
    <property type="entry name" value="AF0104/ALDC/Ptd012-like"/>
    <property type="match status" value="1"/>
</dbReference>
<dbReference type="UniPathway" id="UPA00626">
    <property type="reaction ID" value="UER00678"/>
</dbReference>
<name>A0A0D6DXX5_9LACT</name>
<comment type="pathway">
    <text evidence="2 9">Polyol metabolism; (R,R)-butane-2,3-diol biosynthesis; (R,R)-butane-2,3-diol from pyruvate: step 2/3.</text>
</comment>
<dbReference type="InterPro" id="IPR005128">
    <property type="entry name" value="Acetolactate_a_deCO2ase"/>
</dbReference>
<dbReference type="GO" id="GO:0047605">
    <property type="term" value="F:acetolactate decarboxylase activity"/>
    <property type="evidence" value="ECO:0007669"/>
    <property type="project" value="UniProtKB-UniRule"/>
</dbReference>
<dbReference type="RefSeq" id="WP_047915502.1">
    <property type="nucleotide sequence ID" value="NZ_LN774769.1"/>
</dbReference>
<keyword evidence="7 9" id="KW-0005">Acetoin biosynthesis</keyword>
<dbReference type="PANTHER" id="PTHR35524:SF1">
    <property type="entry name" value="ALPHA-ACETOLACTATE DECARBOXYLASE"/>
    <property type="match status" value="1"/>
</dbReference>
<protein>
    <recommendedName>
        <fullName evidence="5 9">Alpha-acetolactate decarboxylase</fullName>
        <ecNumber evidence="4 9">4.1.1.5</ecNumber>
    </recommendedName>
</protein>
<evidence type="ECO:0000256" key="3">
    <source>
        <dbReference type="ARBA" id="ARBA00007106"/>
    </source>
</evidence>
<evidence type="ECO:0000256" key="2">
    <source>
        <dbReference type="ARBA" id="ARBA00005170"/>
    </source>
</evidence>
<dbReference type="CDD" id="cd17299">
    <property type="entry name" value="acetolactate_decarboxylase"/>
    <property type="match status" value="1"/>
</dbReference>
<evidence type="ECO:0000256" key="5">
    <source>
        <dbReference type="ARBA" id="ARBA00020164"/>
    </source>
</evidence>
<dbReference type="AlphaFoldDB" id="A0A0D6DXX5"/>
<evidence type="ECO:0000256" key="6">
    <source>
        <dbReference type="ARBA" id="ARBA00022793"/>
    </source>
</evidence>
<proteinExistence type="inferred from homology"/>
<evidence type="ECO:0000313" key="10">
    <source>
        <dbReference type="EMBL" id="CEN28351.1"/>
    </source>
</evidence>
<dbReference type="PANTHER" id="PTHR35524">
    <property type="entry name" value="ALPHA-ACETOLACTATE DECARBOXYLASE"/>
    <property type="match status" value="1"/>
</dbReference>
<keyword evidence="6 9" id="KW-0210">Decarboxylase</keyword>
<reference evidence="11" key="1">
    <citation type="submission" date="2015-01" db="EMBL/GenBank/DDBJ databases">
        <authorList>
            <person name="Andreevskaya M."/>
        </authorList>
    </citation>
    <scope>NUCLEOTIDE SEQUENCE [LARGE SCALE GENOMIC DNA]</scope>
    <source>
        <strain evidence="11">MKFS47</strain>
    </source>
</reference>
<accession>A0A0D6DXX5</accession>
<evidence type="ECO:0000313" key="11">
    <source>
        <dbReference type="Proteomes" id="UP000033166"/>
    </source>
</evidence>
<dbReference type="EMBL" id="LN774769">
    <property type="protein sequence ID" value="CEN28351.1"/>
    <property type="molecule type" value="Genomic_DNA"/>
</dbReference>
<gene>
    <name evidence="10" type="primary">aldB</name>
    <name evidence="10" type="ORF">LACPI_1151</name>
</gene>
<evidence type="ECO:0000256" key="7">
    <source>
        <dbReference type="ARBA" id="ARBA00023061"/>
    </source>
</evidence>
<evidence type="ECO:0000256" key="8">
    <source>
        <dbReference type="ARBA" id="ARBA00023239"/>
    </source>
</evidence>
<keyword evidence="8 9" id="KW-0456">Lyase</keyword>
<dbReference type="Pfam" id="PF03306">
    <property type="entry name" value="AAL_decarboxy"/>
    <property type="match status" value="1"/>
</dbReference>
<dbReference type="Gene3D" id="3.30.1330.80">
    <property type="entry name" value="Hypothetical protein, similar to alpha- acetolactate decarboxylase, domain 2"/>
    <property type="match status" value="2"/>
</dbReference>
<dbReference type="NCBIfam" id="TIGR01252">
    <property type="entry name" value="acetolac_decarb"/>
    <property type="match status" value="1"/>
</dbReference>
<comment type="similarity">
    <text evidence="3 9">Belongs to the alpha-acetolactate decarboxylase family.</text>
</comment>
<evidence type="ECO:0000256" key="9">
    <source>
        <dbReference type="PIRNR" id="PIRNR001332"/>
    </source>
</evidence>
<dbReference type="PIRSF" id="PIRSF001332">
    <property type="entry name" value="Acetolac_decarb"/>
    <property type="match status" value="1"/>
</dbReference>
<dbReference type="GO" id="GO:0045151">
    <property type="term" value="P:acetoin biosynthetic process"/>
    <property type="evidence" value="ECO:0007669"/>
    <property type="project" value="UniProtKB-UniRule"/>
</dbReference>
<comment type="catalytic activity">
    <reaction evidence="1 9">
        <text>(2S)-2-acetolactate + H(+) = (R)-acetoin + CO2</text>
        <dbReference type="Rhea" id="RHEA:21580"/>
        <dbReference type="ChEBI" id="CHEBI:15378"/>
        <dbReference type="ChEBI" id="CHEBI:15686"/>
        <dbReference type="ChEBI" id="CHEBI:16526"/>
        <dbReference type="ChEBI" id="CHEBI:58476"/>
        <dbReference type="EC" id="4.1.1.5"/>
    </reaction>
</comment>
<dbReference type="EC" id="4.1.1.5" evidence="4 9"/>
<dbReference type="KEGG" id="lpk:LACPI_1151"/>
<evidence type="ECO:0000256" key="4">
    <source>
        <dbReference type="ARBA" id="ARBA00013204"/>
    </source>
</evidence>
<dbReference type="STRING" id="1364.LP2241_30151"/>
<sequence>MSEPIKLFQYNTLSALMSGLFEGSMTIGELLEQGDLGIGTLDAIDGELIVLDGKAYQARGDKTITEVGPEVKVPYAAVVFHQAEVIFKQRFKASNDELHTRIETYYDGANLFRSIKIHGTFAKMHVRMIPKAKAGARFADIANNQPEYTEDNVTGTIVGIWTPEMFHGVSVAGYHLHFITDDHTFGGHVLDYVITEGVVEVGAVDQLDQRFPVQDRKYLFAKLNLDELKEDIKKSE</sequence>
<dbReference type="Proteomes" id="UP000033166">
    <property type="component" value="Chromosome I"/>
</dbReference>
<organism evidence="10 11">
    <name type="scientific">Pseudolactococcus piscium MKFS47</name>
    <dbReference type="NCBI Taxonomy" id="297352"/>
    <lineage>
        <taxon>Bacteria</taxon>
        <taxon>Bacillati</taxon>
        <taxon>Bacillota</taxon>
        <taxon>Bacilli</taxon>
        <taxon>Lactobacillales</taxon>
        <taxon>Streptococcaceae</taxon>
        <taxon>Pseudolactococcus</taxon>
    </lineage>
</organism>
<evidence type="ECO:0000256" key="1">
    <source>
        <dbReference type="ARBA" id="ARBA00001784"/>
    </source>
</evidence>